<sequence>MIDMNEKKLYSMIGLCMRSGNLVSGDDTTLNEVKKERVSLVIIAEDASKNTTKLFSDKCSFRNIAYIKLGTKDKLGLAIGKSPRAVLGIKNKNFADQILRLVEEV</sequence>
<evidence type="ECO:0000313" key="4">
    <source>
        <dbReference type="Proteomes" id="UP000070326"/>
    </source>
</evidence>
<protein>
    <submittedName>
        <fullName evidence="2 3">Ribosomal protein L7Ae</fullName>
    </submittedName>
</protein>
<evidence type="ECO:0000313" key="2">
    <source>
        <dbReference type="EMBL" id="KXI10930.1"/>
    </source>
</evidence>
<organism evidence="2 4">
    <name type="scientific">Peptostreptococcus anaerobius</name>
    <dbReference type="NCBI Taxonomy" id="1261"/>
    <lineage>
        <taxon>Bacteria</taxon>
        <taxon>Bacillati</taxon>
        <taxon>Bacillota</taxon>
        <taxon>Clostridia</taxon>
        <taxon>Peptostreptococcales</taxon>
        <taxon>Peptostreptococcaceae</taxon>
        <taxon>Peptostreptococcus</taxon>
    </lineage>
</organism>
<dbReference type="EMBL" id="UGTB01000004">
    <property type="protein sequence ID" value="SUB60933.1"/>
    <property type="molecule type" value="Genomic_DNA"/>
</dbReference>
<accession>A0A135YNG3</accession>
<evidence type="ECO:0000259" key="1">
    <source>
        <dbReference type="Pfam" id="PF01248"/>
    </source>
</evidence>
<reference evidence="3 5" key="2">
    <citation type="submission" date="2018-06" db="EMBL/GenBank/DDBJ databases">
        <authorList>
            <consortium name="Pathogen Informatics"/>
            <person name="Doyle S."/>
        </authorList>
    </citation>
    <scope>NUCLEOTIDE SEQUENCE [LARGE SCALE GENOMIC DNA]</scope>
    <source>
        <strain evidence="3 5">NCTC11460</strain>
    </source>
</reference>
<gene>
    <name evidence="2" type="ORF">HMPREF3195_01672</name>
    <name evidence="3" type="ORF">NCTC11460_00848</name>
</gene>
<dbReference type="GO" id="GO:0005840">
    <property type="term" value="C:ribosome"/>
    <property type="evidence" value="ECO:0007669"/>
    <property type="project" value="UniProtKB-KW"/>
</dbReference>
<dbReference type="STRING" id="1261.HMPREF3195_01672"/>
<dbReference type="Proteomes" id="UP000255101">
    <property type="component" value="Unassembled WGS sequence"/>
</dbReference>
<dbReference type="GeneID" id="79842670"/>
<dbReference type="SUPFAM" id="SSF55315">
    <property type="entry name" value="L30e-like"/>
    <property type="match status" value="1"/>
</dbReference>
<dbReference type="Gene3D" id="3.30.1330.30">
    <property type="match status" value="1"/>
</dbReference>
<reference evidence="2 4" key="1">
    <citation type="submission" date="2016-02" db="EMBL/GenBank/DDBJ databases">
        <authorList>
            <person name="Wen L."/>
            <person name="He K."/>
            <person name="Yang H."/>
        </authorList>
    </citation>
    <scope>NUCLEOTIDE SEQUENCE [LARGE SCALE GENOMIC DNA]</scope>
    <source>
        <strain evidence="2 4">MJR8628A</strain>
    </source>
</reference>
<evidence type="ECO:0000313" key="5">
    <source>
        <dbReference type="Proteomes" id="UP000255101"/>
    </source>
</evidence>
<dbReference type="InterPro" id="IPR029064">
    <property type="entry name" value="Ribosomal_eL30-like_sf"/>
</dbReference>
<dbReference type="AlphaFoldDB" id="A0A135YNG3"/>
<evidence type="ECO:0000313" key="3">
    <source>
        <dbReference type="EMBL" id="SUB60933.1"/>
    </source>
</evidence>
<dbReference type="Pfam" id="PF01248">
    <property type="entry name" value="Ribosomal_L7Ae"/>
    <property type="match status" value="1"/>
</dbReference>
<dbReference type="Proteomes" id="UP000070326">
    <property type="component" value="Unassembled WGS sequence"/>
</dbReference>
<dbReference type="PATRIC" id="fig|1261.3.peg.1233"/>
<dbReference type="InterPro" id="IPR004038">
    <property type="entry name" value="Ribosomal_eL8/eL30/eS12/Gad45"/>
</dbReference>
<feature type="domain" description="Ribosomal protein eL8/eL30/eS12/Gadd45" evidence="1">
    <location>
        <begin position="8"/>
        <end position="96"/>
    </location>
</feature>
<keyword evidence="2" id="KW-0687">Ribonucleoprotein</keyword>
<proteinExistence type="predicted"/>
<keyword evidence="2" id="KW-0689">Ribosomal protein</keyword>
<dbReference type="eggNOG" id="COG1358">
    <property type="taxonomic scope" value="Bacteria"/>
</dbReference>
<name>A0A135YNG3_9FIRM</name>
<dbReference type="EMBL" id="LSQZ01000085">
    <property type="protein sequence ID" value="KXI10930.1"/>
    <property type="molecule type" value="Genomic_DNA"/>
</dbReference>
<dbReference type="RefSeq" id="WP_002843740.1">
    <property type="nucleotide sequence ID" value="NZ_CAMPYD010000001.1"/>
</dbReference>